<accession>A0A7T8QSM5</accession>
<feature type="region of interest" description="Disordered" evidence="1">
    <location>
        <begin position="55"/>
        <end position="75"/>
    </location>
</feature>
<feature type="non-terminal residue" evidence="2">
    <location>
        <position position="75"/>
    </location>
</feature>
<dbReference type="EMBL" id="CP045893">
    <property type="protein sequence ID" value="QQP53647.1"/>
    <property type="molecule type" value="Genomic_DNA"/>
</dbReference>
<keyword evidence="3" id="KW-1185">Reference proteome</keyword>
<proteinExistence type="predicted"/>
<organism evidence="2 3">
    <name type="scientific">Caligus rogercresseyi</name>
    <name type="common">Sea louse</name>
    <dbReference type="NCBI Taxonomy" id="217165"/>
    <lineage>
        <taxon>Eukaryota</taxon>
        <taxon>Metazoa</taxon>
        <taxon>Ecdysozoa</taxon>
        <taxon>Arthropoda</taxon>
        <taxon>Crustacea</taxon>
        <taxon>Multicrustacea</taxon>
        <taxon>Hexanauplia</taxon>
        <taxon>Copepoda</taxon>
        <taxon>Siphonostomatoida</taxon>
        <taxon>Caligidae</taxon>
        <taxon>Caligus</taxon>
    </lineage>
</organism>
<evidence type="ECO:0000313" key="2">
    <source>
        <dbReference type="EMBL" id="QQP53647.1"/>
    </source>
</evidence>
<reference evidence="3" key="1">
    <citation type="submission" date="2021-01" db="EMBL/GenBank/DDBJ databases">
        <title>Caligus Genome Assembly.</title>
        <authorList>
            <person name="Gallardo-Escarate C."/>
        </authorList>
    </citation>
    <scope>NUCLEOTIDE SEQUENCE [LARGE SCALE GENOMIC DNA]</scope>
</reference>
<feature type="compositionally biased region" description="Polar residues" evidence="1">
    <location>
        <begin position="64"/>
        <end position="75"/>
    </location>
</feature>
<evidence type="ECO:0000256" key="1">
    <source>
        <dbReference type="SAM" id="MobiDB-lite"/>
    </source>
</evidence>
<dbReference type="AlphaFoldDB" id="A0A7T8QSM5"/>
<name>A0A7T8QSM5_CALRO</name>
<feature type="non-terminal residue" evidence="2">
    <location>
        <position position="1"/>
    </location>
</feature>
<sequence>VLRAVRSQDDKTNMGIRTGRPITATTFSAVKKVKGMAKKKPIRNTADIMEVCTSWPRPALNPRPSVTQSSRSKYR</sequence>
<evidence type="ECO:0000313" key="3">
    <source>
        <dbReference type="Proteomes" id="UP000595437"/>
    </source>
</evidence>
<gene>
    <name evidence="2" type="ORF">FKW44_006188</name>
</gene>
<dbReference type="Proteomes" id="UP000595437">
    <property type="component" value="Chromosome 4"/>
</dbReference>
<protein>
    <submittedName>
        <fullName evidence="2">Uncharacterized protein</fullName>
    </submittedName>
</protein>